<keyword evidence="2 5" id="KW-0479">Metal-binding</keyword>
<comment type="pathway">
    <text evidence="5">Isoprenoid biosynthesis; dimethylallyl diphosphate biosynthesis; dimethylallyl diphosphate from (2E)-4-hydroxy-3-methylbutenyl diphosphate: step 1/1.</text>
</comment>
<keyword evidence="1 5" id="KW-0004">4Fe-4S</keyword>
<feature type="binding site" evidence="5">
    <location>
        <position position="97"/>
    </location>
    <ligand>
        <name>[4Fe-4S] cluster</name>
        <dbReference type="ChEBI" id="CHEBI:49883"/>
    </ligand>
</feature>
<dbReference type="PANTHER" id="PTHR30426">
    <property type="entry name" value="4-HYDROXY-3-METHYLBUT-2-ENYL DIPHOSPHATE REDUCTASE"/>
    <property type="match status" value="1"/>
</dbReference>
<dbReference type="AlphaFoldDB" id="A0A4R4TL16"/>
<keyword evidence="5" id="KW-0414">Isoprene biosynthesis</keyword>
<evidence type="ECO:0000256" key="1">
    <source>
        <dbReference type="ARBA" id="ARBA00022485"/>
    </source>
</evidence>
<feature type="binding site" evidence="5">
    <location>
        <position position="225"/>
    </location>
    <ligand>
        <name>(2E)-4-hydroxy-3-methylbut-2-enyl diphosphate</name>
        <dbReference type="ChEBI" id="CHEBI:128753"/>
    </ligand>
</feature>
<dbReference type="PANTHER" id="PTHR30426:SF0">
    <property type="entry name" value="4-HYDROXY-3-METHYLBUT-2-ENYL DIPHOSPHATE REDUCTASE"/>
    <property type="match status" value="1"/>
</dbReference>
<feature type="binding site" evidence="5">
    <location>
        <position position="225"/>
    </location>
    <ligand>
        <name>dimethylallyl diphosphate</name>
        <dbReference type="ChEBI" id="CHEBI:57623"/>
    </ligand>
</feature>
<dbReference type="GO" id="GO:0050992">
    <property type="term" value="P:dimethylallyl diphosphate biosynthetic process"/>
    <property type="evidence" value="ECO:0007669"/>
    <property type="project" value="UniProtKB-UniRule"/>
</dbReference>
<feature type="binding site" evidence="5">
    <location>
        <position position="268"/>
    </location>
    <ligand>
        <name>dimethylallyl diphosphate</name>
        <dbReference type="ChEBI" id="CHEBI:57623"/>
    </ligand>
</feature>
<feature type="binding site" evidence="5">
    <location>
        <position position="223"/>
    </location>
    <ligand>
        <name>dimethylallyl diphosphate</name>
        <dbReference type="ChEBI" id="CHEBI:57623"/>
    </ligand>
</feature>
<feature type="binding site" evidence="5">
    <location>
        <position position="125"/>
    </location>
    <ligand>
        <name>(2E)-4-hydroxy-3-methylbut-2-enyl diphosphate</name>
        <dbReference type="ChEBI" id="CHEBI:128753"/>
    </ligand>
</feature>
<feature type="binding site" evidence="5">
    <location>
        <position position="268"/>
    </location>
    <ligand>
        <name>isopentenyl diphosphate</name>
        <dbReference type="ChEBI" id="CHEBI:128769"/>
    </ligand>
</feature>
<feature type="binding site" evidence="5">
    <location>
        <position position="13"/>
    </location>
    <ligand>
        <name>[4Fe-4S] cluster</name>
        <dbReference type="ChEBI" id="CHEBI:49883"/>
    </ligand>
</feature>
<organism evidence="6 7">
    <name type="scientific">Streptomyces hainanensis</name>
    <dbReference type="NCBI Taxonomy" id="402648"/>
    <lineage>
        <taxon>Bacteria</taxon>
        <taxon>Bacillati</taxon>
        <taxon>Actinomycetota</taxon>
        <taxon>Actinomycetes</taxon>
        <taxon>Kitasatosporales</taxon>
        <taxon>Streptomycetaceae</taxon>
        <taxon>Streptomyces</taxon>
    </lineage>
</organism>
<feature type="binding site" evidence="5">
    <location>
        <position position="42"/>
    </location>
    <ligand>
        <name>dimethylallyl diphosphate</name>
        <dbReference type="ChEBI" id="CHEBI:57623"/>
    </ligand>
</feature>
<dbReference type="HAMAP" id="MF_00191">
    <property type="entry name" value="IspH"/>
    <property type="match status" value="1"/>
</dbReference>
<evidence type="ECO:0000256" key="5">
    <source>
        <dbReference type="HAMAP-Rule" id="MF_00191"/>
    </source>
</evidence>
<dbReference type="NCBIfam" id="NF002190">
    <property type="entry name" value="PRK01045.1-4"/>
    <property type="match status" value="1"/>
</dbReference>
<feature type="binding site" evidence="5">
    <location>
        <position position="165"/>
    </location>
    <ligand>
        <name>(2E)-4-hydroxy-3-methylbut-2-enyl diphosphate</name>
        <dbReference type="ChEBI" id="CHEBI:128753"/>
    </ligand>
</feature>
<dbReference type="InterPro" id="IPR003451">
    <property type="entry name" value="LytB/IspH"/>
</dbReference>
<name>A0A4R4TL16_9ACTN</name>
<feature type="binding site" evidence="5">
    <location>
        <position position="125"/>
    </location>
    <ligand>
        <name>isopentenyl diphosphate</name>
        <dbReference type="ChEBI" id="CHEBI:128769"/>
    </ligand>
</feature>
<accession>A0A4R4TL16</accession>
<proteinExistence type="inferred from homology"/>
<feature type="binding site" evidence="5">
    <location>
        <position position="195"/>
    </location>
    <ligand>
        <name>[4Fe-4S] cluster</name>
        <dbReference type="ChEBI" id="CHEBI:49883"/>
    </ligand>
</feature>
<feature type="binding site" evidence="5">
    <location>
        <position position="42"/>
    </location>
    <ligand>
        <name>isopentenyl diphosphate</name>
        <dbReference type="ChEBI" id="CHEBI:128769"/>
    </ligand>
</feature>
<dbReference type="RefSeq" id="WP_132817760.1">
    <property type="nucleotide sequence ID" value="NZ_SMKI01000088.1"/>
</dbReference>
<comment type="caution">
    <text evidence="6">The sequence shown here is derived from an EMBL/GenBank/DDBJ whole genome shotgun (WGS) entry which is preliminary data.</text>
</comment>
<dbReference type="GO" id="GO:0051745">
    <property type="term" value="F:4-hydroxy-3-methylbut-2-enyl diphosphate reductase activity"/>
    <property type="evidence" value="ECO:0007669"/>
    <property type="project" value="UniProtKB-UniRule"/>
</dbReference>
<comment type="cofactor">
    <cofactor evidence="5">
        <name>[4Fe-4S] cluster</name>
        <dbReference type="ChEBI" id="CHEBI:49883"/>
    </cofactor>
    <text evidence="5">Binds 1 [4Fe-4S] cluster per subunit.</text>
</comment>
<dbReference type="GO" id="GO:0046872">
    <property type="term" value="F:metal ion binding"/>
    <property type="evidence" value="ECO:0007669"/>
    <property type="project" value="UniProtKB-KW"/>
</dbReference>
<evidence type="ECO:0000256" key="4">
    <source>
        <dbReference type="ARBA" id="ARBA00023014"/>
    </source>
</evidence>
<dbReference type="EMBL" id="SMKI01000088">
    <property type="protein sequence ID" value="TDC75992.1"/>
    <property type="molecule type" value="Genomic_DNA"/>
</dbReference>
<dbReference type="CDD" id="cd13944">
    <property type="entry name" value="lytB_ispH"/>
    <property type="match status" value="1"/>
</dbReference>
<dbReference type="Gene3D" id="3.40.1010.20">
    <property type="entry name" value="4-hydroxy-3-methylbut-2-enyl diphosphate reductase, catalytic domain"/>
    <property type="match status" value="2"/>
</dbReference>
<comment type="catalytic activity">
    <reaction evidence="5">
        <text>isopentenyl diphosphate + 2 oxidized [2Fe-2S]-[ferredoxin] + H2O = (2E)-4-hydroxy-3-methylbut-2-enyl diphosphate + 2 reduced [2Fe-2S]-[ferredoxin] + 2 H(+)</text>
        <dbReference type="Rhea" id="RHEA:24488"/>
        <dbReference type="Rhea" id="RHEA-COMP:10000"/>
        <dbReference type="Rhea" id="RHEA-COMP:10001"/>
        <dbReference type="ChEBI" id="CHEBI:15377"/>
        <dbReference type="ChEBI" id="CHEBI:15378"/>
        <dbReference type="ChEBI" id="CHEBI:33737"/>
        <dbReference type="ChEBI" id="CHEBI:33738"/>
        <dbReference type="ChEBI" id="CHEBI:128753"/>
        <dbReference type="ChEBI" id="CHEBI:128769"/>
        <dbReference type="EC" id="1.17.7.4"/>
    </reaction>
</comment>
<dbReference type="UniPathway" id="UPA00059">
    <property type="reaction ID" value="UER00105"/>
</dbReference>
<evidence type="ECO:0000313" key="6">
    <source>
        <dbReference type="EMBL" id="TDC75992.1"/>
    </source>
</evidence>
<comment type="similarity">
    <text evidence="5">Belongs to the IspH family.</text>
</comment>
<feature type="binding site" evidence="5">
    <location>
        <position position="224"/>
    </location>
    <ligand>
        <name>(2E)-4-hydroxy-3-methylbut-2-enyl diphosphate</name>
        <dbReference type="ChEBI" id="CHEBI:128753"/>
    </ligand>
</feature>
<feature type="active site" description="Proton donor" evidence="5">
    <location>
        <position position="127"/>
    </location>
</feature>
<reference evidence="6 7" key="1">
    <citation type="submission" date="2019-03" db="EMBL/GenBank/DDBJ databases">
        <title>Draft genome sequences of novel Actinobacteria.</title>
        <authorList>
            <person name="Sahin N."/>
            <person name="Ay H."/>
            <person name="Saygin H."/>
        </authorList>
    </citation>
    <scope>NUCLEOTIDE SEQUENCE [LARGE SCALE GENOMIC DNA]</scope>
    <source>
        <strain evidence="6 7">DSM 41900</strain>
    </source>
</reference>
<feature type="binding site" evidence="5">
    <location>
        <position position="224"/>
    </location>
    <ligand>
        <name>isopentenyl diphosphate</name>
        <dbReference type="ChEBI" id="CHEBI:128769"/>
    </ligand>
</feature>
<protein>
    <recommendedName>
        <fullName evidence="5">4-hydroxy-3-methylbut-2-enyl diphosphate reductase</fullName>
        <shortName evidence="5">HMBPP reductase</shortName>
        <ecNumber evidence="5">1.17.7.4</ecNumber>
    </recommendedName>
</protein>
<dbReference type="Proteomes" id="UP000295345">
    <property type="component" value="Unassembled WGS sequence"/>
</dbReference>
<feature type="binding site" evidence="5">
    <location>
        <position position="75"/>
    </location>
    <ligand>
        <name>dimethylallyl diphosphate</name>
        <dbReference type="ChEBI" id="CHEBI:57623"/>
    </ligand>
</feature>
<dbReference type="OrthoDB" id="9804068at2"/>
<feature type="binding site" evidence="5">
    <location>
        <position position="75"/>
    </location>
    <ligand>
        <name>(2E)-4-hydroxy-3-methylbut-2-enyl diphosphate</name>
        <dbReference type="ChEBI" id="CHEBI:128753"/>
    </ligand>
</feature>
<comment type="catalytic activity">
    <reaction evidence="5">
        <text>dimethylallyl diphosphate + 2 oxidized [2Fe-2S]-[ferredoxin] + H2O = (2E)-4-hydroxy-3-methylbut-2-enyl diphosphate + 2 reduced [2Fe-2S]-[ferredoxin] + 2 H(+)</text>
        <dbReference type="Rhea" id="RHEA:24825"/>
        <dbReference type="Rhea" id="RHEA-COMP:10000"/>
        <dbReference type="Rhea" id="RHEA-COMP:10001"/>
        <dbReference type="ChEBI" id="CHEBI:15377"/>
        <dbReference type="ChEBI" id="CHEBI:15378"/>
        <dbReference type="ChEBI" id="CHEBI:33737"/>
        <dbReference type="ChEBI" id="CHEBI:33738"/>
        <dbReference type="ChEBI" id="CHEBI:57623"/>
        <dbReference type="ChEBI" id="CHEBI:128753"/>
        <dbReference type="EC" id="1.17.7.4"/>
    </reaction>
</comment>
<evidence type="ECO:0000256" key="3">
    <source>
        <dbReference type="ARBA" id="ARBA00023004"/>
    </source>
</evidence>
<feature type="binding site" evidence="5">
    <location>
        <position position="42"/>
    </location>
    <ligand>
        <name>(2E)-4-hydroxy-3-methylbut-2-enyl diphosphate</name>
        <dbReference type="ChEBI" id="CHEBI:128753"/>
    </ligand>
</feature>
<evidence type="ECO:0000313" key="7">
    <source>
        <dbReference type="Proteomes" id="UP000295345"/>
    </source>
</evidence>
<feature type="binding site" evidence="5">
    <location>
        <position position="224"/>
    </location>
    <ligand>
        <name>dimethylallyl diphosphate</name>
        <dbReference type="ChEBI" id="CHEBI:57623"/>
    </ligand>
</feature>
<evidence type="ECO:0000256" key="2">
    <source>
        <dbReference type="ARBA" id="ARBA00022723"/>
    </source>
</evidence>
<sequence>MGKVLLAAPRGFCAGVERAVATVEEALRQHGPPVYVRRQIVHNTHVVRELAARGAVFVEELTEVPEGALVVFSAHGVAPAVHRQAAERRLTVVDAVCPLVTKVHREAERFAADGYQIALIGHADHEEVVGTVGHAPEHIHVVESPAEAERLPIADPARVVWLSQTTLAVDEVTETARALRARLPELADPPGDDVCYASQNRQDAVRAIAARCDLLLVVGSANSSNSARLVEVALRAGARAARLIDTSAEVAEEWFDGVATVGVTAGASVPEVLVGELVAALAERGYREVEEVPVARETLRFAMPRRLAPG</sequence>
<dbReference type="GO" id="GO:0051539">
    <property type="term" value="F:4 iron, 4 sulfur cluster binding"/>
    <property type="evidence" value="ECO:0007669"/>
    <property type="project" value="UniProtKB-UniRule"/>
</dbReference>
<feature type="binding site" evidence="5">
    <location>
        <position position="223"/>
    </location>
    <ligand>
        <name>(2E)-4-hydroxy-3-methylbut-2-enyl diphosphate</name>
        <dbReference type="ChEBI" id="CHEBI:128753"/>
    </ligand>
</feature>
<keyword evidence="5 6" id="KW-0560">Oxidoreductase</keyword>
<keyword evidence="3 5" id="KW-0408">Iron</keyword>
<gene>
    <name evidence="5" type="primary">ispH</name>
    <name evidence="6" type="ORF">E1283_10890</name>
</gene>
<dbReference type="Pfam" id="PF02401">
    <property type="entry name" value="LYTB"/>
    <property type="match status" value="1"/>
</dbReference>
<keyword evidence="4 5" id="KW-0411">Iron-sulfur</keyword>
<feature type="binding site" evidence="5">
    <location>
        <position position="268"/>
    </location>
    <ligand>
        <name>(2E)-4-hydroxy-3-methylbut-2-enyl diphosphate</name>
        <dbReference type="ChEBI" id="CHEBI:128753"/>
    </ligand>
</feature>
<dbReference type="GO" id="GO:0016114">
    <property type="term" value="P:terpenoid biosynthetic process"/>
    <property type="evidence" value="ECO:0007669"/>
    <property type="project" value="UniProtKB-UniRule"/>
</dbReference>
<dbReference type="UniPathway" id="UPA00056">
    <property type="reaction ID" value="UER00097"/>
</dbReference>
<feature type="binding site" evidence="5">
    <location>
        <position position="223"/>
    </location>
    <ligand>
        <name>isopentenyl diphosphate</name>
        <dbReference type="ChEBI" id="CHEBI:128769"/>
    </ligand>
</feature>
<dbReference type="NCBIfam" id="NF002189">
    <property type="entry name" value="PRK01045.1-3"/>
    <property type="match status" value="1"/>
</dbReference>
<feature type="binding site" evidence="5">
    <location>
        <position position="225"/>
    </location>
    <ligand>
        <name>isopentenyl diphosphate</name>
        <dbReference type="ChEBI" id="CHEBI:128769"/>
    </ligand>
</feature>
<comment type="function">
    <text evidence="5">Catalyzes the conversion of 1-hydroxy-2-methyl-2-(E)-butenyl 4-diphosphate (HMBPP) into a mixture of isopentenyl diphosphate (IPP) and dimethylallyl diphosphate (DMAPP). Acts in the terminal step of the DOXP/MEP pathway for isoprenoid precursor biosynthesis.</text>
</comment>
<keyword evidence="7" id="KW-1185">Reference proteome</keyword>
<dbReference type="GO" id="GO:0019288">
    <property type="term" value="P:isopentenyl diphosphate biosynthetic process, methylerythritol 4-phosphate pathway"/>
    <property type="evidence" value="ECO:0007669"/>
    <property type="project" value="UniProtKB-UniRule"/>
</dbReference>
<comment type="pathway">
    <text evidence="5">Isoprenoid biosynthesis; isopentenyl diphosphate biosynthesis via DXP pathway; isopentenyl diphosphate from 1-deoxy-D-xylulose 5-phosphate: step 6/6.</text>
</comment>
<dbReference type="Gene3D" id="3.40.50.11270">
    <property type="match status" value="1"/>
</dbReference>
<feature type="binding site" evidence="5">
    <location>
        <position position="125"/>
    </location>
    <ligand>
        <name>dimethylallyl diphosphate</name>
        <dbReference type="ChEBI" id="CHEBI:57623"/>
    </ligand>
</feature>
<feature type="binding site" evidence="5">
    <location>
        <position position="75"/>
    </location>
    <ligand>
        <name>isopentenyl diphosphate</name>
        <dbReference type="ChEBI" id="CHEBI:128769"/>
    </ligand>
</feature>
<dbReference type="NCBIfam" id="TIGR00216">
    <property type="entry name" value="ispH_lytB"/>
    <property type="match status" value="1"/>
</dbReference>
<dbReference type="EC" id="1.17.7.4" evidence="5"/>